<name>A0ABS6FH96_9FIRM</name>
<comment type="caution">
    <text evidence="1">The sequence shown here is derived from an EMBL/GenBank/DDBJ whole genome shotgun (WGS) entry which is preliminary data.</text>
</comment>
<proteinExistence type="predicted"/>
<evidence type="ECO:0000313" key="2">
    <source>
        <dbReference type="Proteomes" id="UP000783742"/>
    </source>
</evidence>
<evidence type="ECO:0000313" key="1">
    <source>
        <dbReference type="EMBL" id="MBU5669524.1"/>
    </source>
</evidence>
<dbReference type="Proteomes" id="UP000783742">
    <property type="component" value="Unassembled WGS sequence"/>
</dbReference>
<dbReference type="RefSeq" id="WP_216549356.1">
    <property type="nucleotide sequence ID" value="NZ_JAHLQO010000004.1"/>
</dbReference>
<evidence type="ECO:0008006" key="3">
    <source>
        <dbReference type="Google" id="ProtNLM"/>
    </source>
</evidence>
<reference evidence="1 2" key="1">
    <citation type="submission" date="2021-06" db="EMBL/GenBank/DDBJ databases">
        <authorList>
            <person name="Sun Q."/>
            <person name="Li D."/>
        </authorList>
    </citation>
    <scope>NUCLEOTIDE SEQUENCE [LARGE SCALE GENOMIC DNA]</scope>
    <source>
        <strain evidence="1 2">MSJ-1</strain>
    </source>
</reference>
<dbReference type="EMBL" id="JAHLQO010000004">
    <property type="protein sequence ID" value="MBU5669524.1"/>
    <property type="molecule type" value="Genomic_DNA"/>
</dbReference>
<gene>
    <name evidence="1" type="ORF">KQI68_06685</name>
</gene>
<organism evidence="1 2">
    <name type="scientific">Peptoniphilus ovalis</name>
    <dbReference type="NCBI Taxonomy" id="2841503"/>
    <lineage>
        <taxon>Bacteria</taxon>
        <taxon>Bacillati</taxon>
        <taxon>Bacillota</taxon>
        <taxon>Tissierellia</taxon>
        <taxon>Tissierellales</taxon>
        <taxon>Peptoniphilaceae</taxon>
        <taxon>Peptoniphilus</taxon>
    </lineage>
</organism>
<accession>A0ABS6FH96</accession>
<keyword evidence="2" id="KW-1185">Reference proteome</keyword>
<sequence length="740" mass="84489">MKVRVSRNNDLNKALDRTKLVLVDVMVNGRTGAYKSKRWKSANTALKIAKNDIKRQVKGVDGDINITFKDKRTGNIVSEDEITNRYISNPANKNLTLQAYIAENYNPIVDSQKVENKGGNESLKQKKEEIILSDNKSEINGITNGLPELQGNNLEEAYKAREKAINDLEPLRQGFERELEIYSNNPIAQFLSGLINDIYNETDSKFWTDNEKYNMADELINDVGAIENGPEKHYYLHNKEDVIMGFDDSDTPYVSYAELGQQLGIQVANKIFEEYVNKVKNSASEEDIAETYRQYLITENALKHNYDPYYWIEATNIRSTEEFVYGALMRSNQLTNYPTDTNSEDEKGLHDIKKAAYDSRGKVVKALFNASSSGAISKENEEKVRKIIWSESNMQFYLDIAKMNFKNDAELLDYVINGREQINKKAKEIIKFRSIKKQQRPTPEGKNGTIEYTGEYRPAKDFKDYHTKLSKLKGLHSSIVGRAAMDMCGITAPLKVQDKPFSRLNGEVIGQCISLRYTGEVVDIKIMDEPNNRIGSYATTVHETMHGMLAGVMIDGESFNGTTNTKTKEGIVELVGHCKAKEAYGKDYRGNLRRTYPEFVIETYLKLRNSKEFEGQTLSQVANKLGEAAFNRDIEFYKNIQKLTRHGTRLTTAVREFNDINKIESATKRFHEEAKNGELTDFDKIQLENKERAAARLIEKIKNTDFTLEDAIKSGHYRDTALFLLYNILEEEDDEMLGLL</sequence>
<protein>
    <recommendedName>
        <fullName evidence="3">Large polyvalent protein associated domain-containing protein</fullName>
    </recommendedName>
</protein>